<dbReference type="EMBL" id="JRAK01000119">
    <property type="protein sequence ID" value="KGN85895.1"/>
    <property type="molecule type" value="Genomic_DNA"/>
</dbReference>
<dbReference type="GO" id="GO:0009379">
    <property type="term" value="C:Holliday junction helicase complex"/>
    <property type="evidence" value="ECO:0007669"/>
    <property type="project" value="InterPro"/>
</dbReference>
<comment type="function">
    <text evidence="6">The RuvA-RuvB-RuvC complex processes Holliday junction (HJ) DNA during genetic recombination and DNA repair, while the RuvA-RuvB complex plays an important role in the rescue of blocked DNA replication forks via replication fork reversal (RFR). RuvA specifically binds to HJ cruciform DNA, conferring on it an open structure. The RuvB hexamer acts as an ATP-dependent pump, pulling dsDNA into and through the RuvAB complex. HJ branch migration allows RuvC to scan DNA until it finds its consensus sequence, where it cleaves and resolves the cruciform DNA.</text>
</comment>
<dbReference type="Gene3D" id="1.10.8.10">
    <property type="entry name" value="DNA helicase RuvA subunit, C-terminal domain"/>
    <property type="match status" value="1"/>
</dbReference>
<keyword evidence="4 6" id="KW-0233">DNA recombination</keyword>
<comment type="caution">
    <text evidence="8">The sequence shown here is derived from an EMBL/GenBank/DDBJ whole genome shotgun (WGS) entry which is preliminary data.</text>
</comment>
<evidence type="ECO:0000256" key="1">
    <source>
        <dbReference type="ARBA" id="ARBA00022490"/>
    </source>
</evidence>
<dbReference type="SUPFAM" id="SSF50249">
    <property type="entry name" value="Nucleic acid-binding proteins"/>
    <property type="match status" value="1"/>
</dbReference>
<organism evidence="8 9">
    <name type="scientific">Porphyromonas gulae</name>
    <dbReference type="NCBI Taxonomy" id="111105"/>
    <lineage>
        <taxon>Bacteria</taxon>
        <taxon>Pseudomonadati</taxon>
        <taxon>Bacteroidota</taxon>
        <taxon>Bacteroidia</taxon>
        <taxon>Bacteroidales</taxon>
        <taxon>Porphyromonadaceae</taxon>
        <taxon>Porphyromonas</taxon>
    </lineage>
</organism>
<dbReference type="SUPFAM" id="SSF46929">
    <property type="entry name" value="DNA helicase RuvA subunit, C-terminal domain"/>
    <property type="match status" value="1"/>
</dbReference>
<keyword evidence="3 6" id="KW-0238">DNA-binding</keyword>
<dbReference type="InterPro" id="IPR012340">
    <property type="entry name" value="NA-bd_OB-fold"/>
</dbReference>
<dbReference type="Proteomes" id="UP000030146">
    <property type="component" value="Unassembled WGS sequence"/>
</dbReference>
<feature type="domain" description="Helix-hairpin-helix DNA-binding motif class 1" evidence="7">
    <location>
        <begin position="107"/>
        <end position="126"/>
    </location>
</feature>
<proteinExistence type="inferred from homology"/>
<dbReference type="GO" id="GO:0006310">
    <property type="term" value="P:DNA recombination"/>
    <property type="evidence" value="ECO:0007669"/>
    <property type="project" value="UniProtKB-UniRule"/>
</dbReference>
<dbReference type="HAMAP" id="MF_00031">
    <property type="entry name" value="DNA_HJ_migration_RuvA"/>
    <property type="match status" value="1"/>
</dbReference>
<dbReference type="SMART" id="SM00278">
    <property type="entry name" value="HhH1"/>
    <property type="match status" value="2"/>
</dbReference>
<protein>
    <recommendedName>
        <fullName evidence="6">Holliday junction branch migration complex subunit RuvA</fullName>
    </recommendedName>
</protein>
<keyword evidence="8" id="KW-0347">Helicase</keyword>
<dbReference type="SUPFAM" id="SSF47781">
    <property type="entry name" value="RuvA domain 2-like"/>
    <property type="match status" value="1"/>
</dbReference>
<feature type="domain" description="Helix-hairpin-helix DNA-binding motif class 1" evidence="7">
    <location>
        <begin position="72"/>
        <end position="91"/>
    </location>
</feature>
<evidence type="ECO:0000313" key="8">
    <source>
        <dbReference type="EMBL" id="KGN85895.1"/>
    </source>
</evidence>
<dbReference type="Gene3D" id="2.40.50.140">
    <property type="entry name" value="Nucleic acid-binding proteins"/>
    <property type="match status" value="1"/>
</dbReference>
<name>A0A0A2F775_9PORP</name>
<dbReference type="GO" id="GO:0000400">
    <property type="term" value="F:four-way junction DNA binding"/>
    <property type="evidence" value="ECO:0007669"/>
    <property type="project" value="UniProtKB-UniRule"/>
</dbReference>
<keyword evidence="9" id="KW-1185">Reference proteome</keyword>
<dbReference type="AlphaFoldDB" id="A0A0A2F775"/>
<keyword evidence="8" id="KW-0547">Nucleotide-binding</keyword>
<dbReference type="GO" id="GO:0006281">
    <property type="term" value="P:DNA repair"/>
    <property type="evidence" value="ECO:0007669"/>
    <property type="project" value="UniProtKB-UniRule"/>
</dbReference>
<evidence type="ECO:0000256" key="2">
    <source>
        <dbReference type="ARBA" id="ARBA00022763"/>
    </source>
</evidence>
<comment type="subunit">
    <text evidence="6">Homotetramer. Forms an RuvA(8)-RuvB(12)-Holliday junction (HJ) complex. HJ DNA is sandwiched between 2 RuvA tetramers; dsDNA enters through RuvA and exits via RuvB. An RuvB hexamer assembles on each DNA strand where it exits the tetramer. Each RuvB hexamer is contacted by two RuvA subunits (via domain III) on 2 adjacent RuvB subunits; this complex drives branch migration. In the full resolvosome a probable DNA-RuvA(4)-RuvB(12)-RuvC(2) complex forms which resolves the HJ.</text>
</comment>
<evidence type="ECO:0000256" key="4">
    <source>
        <dbReference type="ARBA" id="ARBA00023172"/>
    </source>
</evidence>
<reference evidence="8 9" key="1">
    <citation type="submission" date="2014-08" db="EMBL/GenBank/DDBJ databases">
        <title>Porphyromonas gulae strain:COT-052_OH3439 Genome sequencing.</title>
        <authorList>
            <person name="Wallis C."/>
            <person name="Deusch O."/>
            <person name="O'Flynn C."/>
            <person name="Davis I."/>
            <person name="Jospin G."/>
            <person name="Darling A.E."/>
            <person name="Coil D.A."/>
            <person name="Alexiev A."/>
            <person name="Horsfall A."/>
            <person name="Kirkwood N."/>
            <person name="Harris S."/>
            <person name="Eisen J.A."/>
        </authorList>
    </citation>
    <scope>NUCLEOTIDE SEQUENCE [LARGE SCALE GENOMIC DNA]</scope>
    <source>
        <strain evidence="9">COT-052 OH3439</strain>
    </source>
</reference>
<sequence>MIEYLKGAIVGLTPTNLVIECAGVGYDVNVSLTTYSAYQGKKEGLIWITQLIREDAHLLYGFSTKEERTLFGQLTSVSGVGPTTARLILSSYAPQELGALITTGQADALKAVKGIGLKTAQRIIVDLKGKIQLETSSDEIQSARTAVGGAALNTIASGEEAISALKMLGFADPAIRKAVKSILSEDSSLAVEDIIKRALRML</sequence>
<comment type="caution">
    <text evidence="6">Lacks conserved residue(s) required for the propagation of feature annotation.</text>
</comment>
<dbReference type="Gene3D" id="1.10.150.20">
    <property type="entry name" value="5' to 3' exonuclease, C-terminal subdomain"/>
    <property type="match status" value="1"/>
</dbReference>
<keyword evidence="8" id="KW-0067">ATP-binding</keyword>
<evidence type="ECO:0000313" key="9">
    <source>
        <dbReference type="Proteomes" id="UP000030146"/>
    </source>
</evidence>
<dbReference type="Pfam" id="PF14520">
    <property type="entry name" value="HHH_5"/>
    <property type="match status" value="1"/>
</dbReference>
<dbReference type="CDD" id="cd14332">
    <property type="entry name" value="UBA_RuvA_C"/>
    <property type="match status" value="1"/>
</dbReference>
<dbReference type="InterPro" id="IPR003583">
    <property type="entry name" value="Hlx-hairpin-Hlx_DNA-bd_motif"/>
</dbReference>
<dbReference type="Pfam" id="PF01330">
    <property type="entry name" value="RuvA_N"/>
    <property type="match status" value="1"/>
</dbReference>
<dbReference type="GO" id="GO:0005524">
    <property type="term" value="F:ATP binding"/>
    <property type="evidence" value="ECO:0007669"/>
    <property type="project" value="InterPro"/>
</dbReference>
<evidence type="ECO:0000256" key="6">
    <source>
        <dbReference type="HAMAP-Rule" id="MF_00031"/>
    </source>
</evidence>
<evidence type="ECO:0000256" key="3">
    <source>
        <dbReference type="ARBA" id="ARBA00023125"/>
    </source>
</evidence>
<keyword evidence="2 6" id="KW-0227">DNA damage</keyword>
<dbReference type="RefSeq" id="WP_039425737.1">
    <property type="nucleotide sequence ID" value="NZ_JRAK01000119.1"/>
</dbReference>
<comment type="similarity">
    <text evidence="6">Belongs to the RuvA family.</text>
</comment>
<dbReference type="GO" id="GO:0048476">
    <property type="term" value="C:Holliday junction resolvase complex"/>
    <property type="evidence" value="ECO:0007669"/>
    <property type="project" value="UniProtKB-UniRule"/>
</dbReference>
<keyword evidence="5 6" id="KW-0234">DNA repair</keyword>
<comment type="subcellular location">
    <subcellularLocation>
        <location evidence="6">Cytoplasm</location>
    </subcellularLocation>
</comment>
<dbReference type="GO" id="GO:0009378">
    <property type="term" value="F:four-way junction helicase activity"/>
    <property type="evidence" value="ECO:0007669"/>
    <property type="project" value="InterPro"/>
</dbReference>
<dbReference type="NCBIfam" id="TIGR00084">
    <property type="entry name" value="ruvA"/>
    <property type="match status" value="1"/>
</dbReference>
<dbReference type="InterPro" id="IPR010994">
    <property type="entry name" value="RuvA_2-like"/>
</dbReference>
<dbReference type="InterPro" id="IPR000085">
    <property type="entry name" value="RuvA"/>
</dbReference>
<keyword evidence="1 6" id="KW-0963">Cytoplasm</keyword>
<accession>A0A0A2F775</accession>
<dbReference type="InterPro" id="IPR036267">
    <property type="entry name" value="RuvA_C_sf"/>
</dbReference>
<keyword evidence="8" id="KW-0378">Hydrolase</keyword>
<dbReference type="GO" id="GO:0005737">
    <property type="term" value="C:cytoplasm"/>
    <property type="evidence" value="ECO:0007669"/>
    <property type="project" value="UniProtKB-SubCell"/>
</dbReference>
<evidence type="ECO:0000256" key="5">
    <source>
        <dbReference type="ARBA" id="ARBA00023204"/>
    </source>
</evidence>
<comment type="domain">
    <text evidence="6">Has three domains with a flexible linker between the domains II and III and assumes an 'L' shape. Domain III is highly mobile and contacts RuvB.</text>
</comment>
<dbReference type="Pfam" id="PF07499">
    <property type="entry name" value="RuvA_C"/>
    <property type="match status" value="1"/>
</dbReference>
<evidence type="ECO:0000259" key="7">
    <source>
        <dbReference type="SMART" id="SM00278"/>
    </source>
</evidence>
<dbReference type="InterPro" id="IPR011114">
    <property type="entry name" value="RuvA_C"/>
</dbReference>
<dbReference type="InterPro" id="IPR013849">
    <property type="entry name" value="DNA_helicase_Holl-junc_RuvA_I"/>
</dbReference>
<feature type="region of interest" description="Domain III" evidence="6">
    <location>
        <begin position="152"/>
        <end position="202"/>
    </location>
</feature>
<gene>
    <name evidence="6" type="primary">ruvA</name>
    <name evidence="8" type="ORF">HR15_08655</name>
</gene>